<evidence type="ECO:0000259" key="3">
    <source>
        <dbReference type="PROSITE" id="PS50801"/>
    </source>
</evidence>
<gene>
    <name evidence="4" type="ORF">PROH_06635</name>
</gene>
<dbReference type="PROSITE" id="PS50801">
    <property type="entry name" value="STAS"/>
    <property type="match status" value="1"/>
</dbReference>
<evidence type="ECO:0000313" key="4">
    <source>
        <dbReference type="EMBL" id="KKI99590.1"/>
    </source>
</evidence>
<dbReference type="PANTHER" id="PTHR33495:SF2">
    <property type="entry name" value="ANTI-SIGMA FACTOR ANTAGONIST TM_1081-RELATED"/>
    <property type="match status" value="1"/>
</dbReference>
<dbReference type="InterPro" id="IPR002645">
    <property type="entry name" value="STAS_dom"/>
</dbReference>
<dbReference type="InterPro" id="IPR036513">
    <property type="entry name" value="STAS_dom_sf"/>
</dbReference>
<reference evidence="4" key="1">
    <citation type="submission" date="2012-04" db="EMBL/GenBank/DDBJ databases">
        <authorList>
            <person name="Borisov I.G."/>
            <person name="Ivanikova N.V."/>
            <person name="Pinevich A.V."/>
        </authorList>
    </citation>
    <scope>NUCLEOTIDE SEQUENCE [LARGE SCALE GENOMIC DNA]</scope>
    <source>
        <strain evidence="4">CALU 1027</strain>
    </source>
</reference>
<dbReference type="Proteomes" id="UP000034681">
    <property type="component" value="Unassembled WGS sequence"/>
</dbReference>
<dbReference type="GO" id="GO:0043856">
    <property type="term" value="F:anti-sigma factor antagonist activity"/>
    <property type="evidence" value="ECO:0007669"/>
    <property type="project" value="InterPro"/>
</dbReference>
<evidence type="ECO:0000313" key="5">
    <source>
        <dbReference type="Proteomes" id="UP000034681"/>
    </source>
</evidence>
<keyword evidence="5" id="KW-1185">Reference proteome</keyword>
<dbReference type="SUPFAM" id="SSF52091">
    <property type="entry name" value="SpoIIaa-like"/>
    <property type="match status" value="1"/>
</dbReference>
<dbReference type="EMBL" id="AJTX02000004">
    <property type="protein sequence ID" value="KKI99590.1"/>
    <property type="molecule type" value="Genomic_DNA"/>
</dbReference>
<accession>A0A0M2PST2</accession>
<dbReference type="STRING" id="317619.GCA_000332315_00070"/>
<dbReference type="CDD" id="cd07043">
    <property type="entry name" value="STAS_anti-anti-sigma_factors"/>
    <property type="match status" value="1"/>
</dbReference>
<evidence type="ECO:0000256" key="1">
    <source>
        <dbReference type="ARBA" id="ARBA00009013"/>
    </source>
</evidence>
<feature type="domain" description="STAS" evidence="3">
    <location>
        <begin position="1"/>
        <end position="107"/>
    </location>
</feature>
<dbReference type="RefSeq" id="WP_016924952.1">
    <property type="nucleotide sequence ID" value="NZ_KB235933.1"/>
</dbReference>
<dbReference type="OrthoDB" id="9796076at2"/>
<dbReference type="InterPro" id="IPR003658">
    <property type="entry name" value="Anti-sigma_ant"/>
</dbReference>
<dbReference type="AlphaFoldDB" id="A0A0M2PST2"/>
<dbReference type="NCBIfam" id="TIGR00377">
    <property type="entry name" value="ant_ant_sig"/>
    <property type="match status" value="1"/>
</dbReference>
<protein>
    <recommendedName>
        <fullName evidence="2">Anti-sigma factor antagonist</fullName>
    </recommendedName>
</protein>
<comment type="caution">
    <text evidence="4">The sequence shown here is derived from an EMBL/GenBank/DDBJ whole genome shotgun (WGS) entry which is preliminary data.</text>
</comment>
<sequence length="113" mass="12325">MSSSLGILKPTGVLDAHTGKQLYQQVQEALKQNVRAILIDCSDLGFIDSSGLGVLVRILKTLESVGVQLAFCSVNDQFQTLLTLTDMEDVFSVFATPVHFKLAFASNTVHNRL</sequence>
<proteinExistence type="inferred from homology"/>
<evidence type="ECO:0000256" key="2">
    <source>
        <dbReference type="RuleBase" id="RU003749"/>
    </source>
</evidence>
<dbReference type="PANTHER" id="PTHR33495">
    <property type="entry name" value="ANTI-SIGMA FACTOR ANTAGONIST TM_1081-RELATED-RELATED"/>
    <property type="match status" value="1"/>
</dbReference>
<organism evidence="4 5">
    <name type="scientific">Prochlorothrix hollandica PCC 9006 = CALU 1027</name>
    <dbReference type="NCBI Taxonomy" id="317619"/>
    <lineage>
        <taxon>Bacteria</taxon>
        <taxon>Bacillati</taxon>
        <taxon>Cyanobacteriota</taxon>
        <taxon>Cyanophyceae</taxon>
        <taxon>Prochlorotrichales</taxon>
        <taxon>Prochlorotrichaceae</taxon>
        <taxon>Prochlorothrix</taxon>
    </lineage>
</organism>
<dbReference type="Gene3D" id="3.30.750.24">
    <property type="entry name" value="STAS domain"/>
    <property type="match status" value="1"/>
</dbReference>
<dbReference type="Pfam" id="PF01740">
    <property type="entry name" value="STAS"/>
    <property type="match status" value="1"/>
</dbReference>
<comment type="similarity">
    <text evidence="1 2">Belongs to the anti-sigma-factor antagonist family.</text>
</comment>
<name>A0A0M2PST2_PROHO</name>